<reference evidence="3" key="1">
    <citation type="submission" date="2016-07" db="EMBL/GenBank/DDBJ databases">
        <title>Nontailed viruses are major unrecognized killers of bacteria in the ocean.</title>
        <authorList>
            <person name="Kauffman K."/>
            <person name="Hussain F."/>
            <person name="Yang J."/>
            <person name="Arevalo P."/>
            <person name="Brown J."/>
            <person name="Cutler M."/>
            <person name="Kelly L."/>
            <person name="Polz M.F."/>
        </authorList>
    </citation>
    <scope>NUCLEOTIDE SEQUENCE [LARGE SCALE GENOMIC DNA]</scope>
    <source>
        <strain evidence="3">10N.222.48.A2</strain>
    </source>
</reference>
<dbReference type="RefSeq" id="WP_102258404.1">
    <property type="nucleotide sequence ID" value="NZ_MDBG01000002.1"/>
</dbReference>
<reference evidence="1" key="2">
    <citation type="submission" date="2016-07" db="EMBL/GenBank/DDBJ databases">
        <authorList>
            <person name="Wan K."/>
            <person name="Booth B."/>
            <person name="Spirohn K."/>
            <person name="Hao T."/>
            <person name="Hu Y."/>
            <person name="Calderwood M."/>
            <person name="Hill D."/>
            <person name="Mohr S."/>
            <person name="Vidal M."/>
            <person name="Celniker S."/>
            <person name="Perrimon N."/>
        </authorList>
    </citation>
    <scope>NUCLEOTIDE SEQUENCE</scope>
    <source>
        <strain evidence="1">10N.222.48.A2</strain>
    </source>
</reference>
<protein>
    <submittedName>
        <fullName evidence="1">Uncharacterized protein</fullName>
    </submittedName>
</protein>
<name>A0A2N7NCT5_9VIBR</name>
<evidence type="ECO:0000313" key="4">
    <source>
        <dbReference type="Proteomes" id="UP000308018"/>
    </source>
</evidence>
<proteinExistence type="predicted"/>
<gene>
    <name evidence="1" type="ORF">BCS92_02365</name>
    <name evidence="2" type="ORF">FC057_12485</name>
</gene>
<reference evidence="2 4" key="4">
    <citation type="submission" date="2019-04" db="EMBL/GenBank/DDBJ databases">
        <title>A reverse ecology approach based on a biological definition of microbial populations.</title>
        <authorList>
            <person name="Arevalo P."/>
            <person name="Vaninsberghe D."/>
            <person name="Elsherbini J."/>
            <person name="Gore J."/>
            <person name="Polz M."/>
        </authorList>
    </citation>
    <scope>NUCLEOTIDE SEQUENCE [LARGE SCALE GENOMIC DNA]</scope>
    <source>
        <strain evidence="2 4">10N.222.45.A8</strain>
    </source>
</reference>
<evidence type="ECO:0000313" key="2">
    <source>
        <dbReference type="EMBL" id="TKG32627.1"/>
    </source>
</evidence>
<dbReference type="AlphaFoldDB" id="A0A2N7NCT5"/>
<dbReference type="EMBL" id="MDBP01000080">
    <property type="protein sequence ID" value="PMP09989.1"/>
    <property type="molecule type" value="Genomic_DNA"/>
</dbReference>
<sequence length="154" mass="17466">MLTAQQTGFMPIIISLMSIRINAVDLKVLNQILSSKIHGLRVSNAKGQDFYFEAISTQLINYHNTNYIHVEFNSDCQSVIDHYPMMNFDLDPLSFDLQPVHIEVFVDSGADVFIHASTSFNFSNLRTEKEVGVNAVRECNFVKINHNHSTQKSS</sequence>
<dbReference type="Proteomes" id="UP000235579">
    <property type="component" value="Unassembled WGS sequence"/>
</dbReference>
<accession>A0A2N7NCT5</accession>
<dbReference type="Proteomes" id="UP000308018">
    <property type="component" value="Unassembled WGS sequence"/>
</dbReference>
<evidence type="ECO:0000313" key="1">
    <source>
        <dbReference type="EMBL" id="PMP09989.1"/>
    </source>
</evidence>
<reference evidence="1" key="3">
    <citation type="journal article" date="2018" name="Nature">
        <title>A major lineage of non-tailed dsDNA viruses as unrecognized killers of marine bacteria.</title>
        <authorList>
            <person name="Kauffman K.M."/>
            <person name="Hussain F.A."/>
            <person name="Yang J."/>
            <person name="Arevalo P."/>
            <person name="Brown J.M."/>
            <person name="Chang W.K."/>
            <person name="VanInsberghe D."/>
            <person name="Elsherbini J."/>
            <person name="Sharma R.S."/>
            <person name="Cutler M.B."/>
            <person name="Kelly L."/>
            <person name="Polz M.F."/>
        </authorList>
    </citation>
    <scope>NUCLEOTIDE SEQUENCE</scope>
    <source>
        <strain evidence="1">10N.222.48.A2</strain>
    </source>
</reference>
<comment type="caution">
    <text evidence="1">The sequence shown here is derived from an EMBL/GenBank/DDBJ whole genome shotgun (WGS) entry which is preliminary data.</text>
</comment>
<dbReference type="EMBL" id="SYVV01000021">
    <property type="protein sequence ID" value="TKG32627.1"/>
    <property type="molecule type" value="Genomic_DNA"/>
</dbReference>
<organism evidence="1 3">
    <name type="scientific">Vibrio tasmaniensis</name>
    <dbReference type="NCBI Taxonomy" id="212663"/>
    <lineage>
        <taxon>Bacteria</taxon>
        <taxon>Pseudomonadati</taxon>
        <taxon>Pseudomonadota</taxon>
        <taxon>Gammaproteobacteria</taxon>
        <taxon>Vibrionales</taxon>
        <taxon>Vibrionaceae</taxon>
        <taxon>Vibrio</taxon>
    </lineage>
</organism>
<evidence type="ECO:0000313" key="3">
    <source>
        <dbReference type="Proteomes" id="UP000235579"/>
    </source>
</evidence>